<keyword evidence="4" id="KW-0874">Quinone</keyword>
<evidence type="ECO:0000259" key="12">
    <source>
        <dbReference type="Pfam" id="PF07884"/>
    </source>
</evidence>
<feature type="domain" description="Vitamin K epoxide reductase" evidence="12">
    <location>
        <begin position="156"/>
        <end position="277"/>
    </location>
</feature>
<accession>A0A418N8B3</accession>
<dbReference type="AlphaFoldDB" id="A0A418N8B3"/>
<feature type="transmembrane region" description="Helical" evidence="10">
    <location>
        <begin position="262"/>
        <end position="283"/>
    </location>
</feature>
<dbReference type="OrthoDB" id="1100563at2"/>
<feature type="transmembrane region" description="Helical" evidence="10">
    <location>
        <begin position="232"/>
        <end position="255"/>
    </location>
</feature>
<evidence type="ECO:0000256" key="4">
    <source>
        <dbReference type="ARBA" id="ARBA00022719"/>
    </source>
</evidence>
<organism evidence="13 15">
    <name type="scientific">Flagellimonas aequoris</name>
    <dbReference type="NCBI Taxonomy" id="2306997"/>
    <lineage>
        <taxon>Bacteria</taxon>
        <taxon>Pseudomonadati</taxon>
        <taxon>Bacteroidota</taxon>
        <taxon>Flavobacteriia</taxon>
        <taxon>Flavobacteriales</taxon>
        <taxon>Flavobacteriaceae</taxon>
        <taxon>Flagellimonas</taxon>
    </lineage>
</organism>
<feature type="transmembrane region" description="Helical" evidence="10">
    <location>
        <begin position="129"/>
        <end position="147"/>
    </location>
</feature>
<reference evidence="13 15" key="1">
    <citation type="submission" date="2018-08" db="EMBL/GenBank/DDBJ databases">
        <title>Proposal of Muricauda 72 sp.nov. and Muricauda NH166 sp.nov., isolated from seawater.</title>
        <authorList>
            <person name="Cheng H."/>
            <person name="Wu Y.-H."/>
            <person name="Guo L.-L."/>
            <person name="Xu X.-W."/>
        </authorList>
    </citation>
    <scope>NUCLEOTIDE SEQUENCE [LARGE SCALE GENOMIC DNA]</scope>
    <source>
        <strain evidence="13 15">NH166</strain>
    </source>
</reference>
<proteinExistence type="inferred from homology"/>
<keyword evidence="8" id="KW-1015">Disulfide bond</keyword>
<dbReference type="CDD" id="cd12921">
    <property type="entry name" value="VKOR_4"/>
    <property type="match status" value="1"/>
</dbReference>
<dbReference type="InterPro" id="IPR005074">
    <property type="entry name" value="Peptidase_C39"/>
</dbReference>
<sequence>MDVMLLKAIKSYLKALNIQVSTEELELQLFSNPHTPSLYAISETLDFLGIDNVAVKIEPHQLDELPEHFIVFIDGEDGSPYFSHAQKKGVTIHLKAEKRKISREEFFQIWDGIVLLAEQREVYNSKKTYFPNLIGYFFLALLLVFFWDRPLELAFSTLGLAGMYISLEIFATSNNRSTNFGKKVCGGKDGEGCAKILNSDQYNLGVFTPNDFLFAFLLSSTTLLIISKEFTLPHLIVHSLAILVLFITIGIQAFIVKTWCRLCLVSSAVLLLQGVLVLTYFFYHTIEQRFTFKPIAFQLVLLGLLFGTYLIAVRQYRDIQKKNFSLGLSEMELLKFKRFPKIMRFILKDAEQLPVPNGAEQIVFGNMEARLQITIILSFTCSFCTNSFLKFYALYLKRGNEIRFRIIFNQYDTEDPKFIHLANFLIDSYKVNSPDNFLELLKTWYLKKNMGKSIHQDSQKGKALLSQHRDWCEKNHLYQTPTIVIDNSIVPYYYSADFLEDFIDVLKEELNEAP</sequence>
<evidence type="ECO:0000256" key="7">
    <source>
        <dbReference type="ARBA" id="ARBA00023136"/>
    </source>
</evidence>
<gene>
    <name evidence="13" type="ORF">D2U88_08520</name>
    <name evidence="14" type="ORF">FQ019_08445</name>
</gene>
<evidence type="ECO:0000256" key="1">
    <source>
        <dbReference type="ARBA" id="ARBA00004141"/>
    </source>
</evidence>
<evidence type="ECO:0000256" key="10">
    <source>
        <dbReference type="SAM" id="Phobius"/>
    </source>
</evidence>
<dbReference type="InterPro" id="IPR036249">
    <property type="entry name" value="Thioredoxin-like_sf"/>
</dbReference>
<dbReference type="EMBL" id="QXFJ01000019">
    <property type="protein sequence ID" value="RIV71163.1"/>
    <property type="molecule type" value="Genomic_DNA"/>
</dbReference>
<keyword evidence="6" id="KW-0560">Oxidoreductase</keyword>
<protein>
    <recommendedName>
        <fullName evidence="17">Vitamin K epoxide reductase domain-containing protein</fullName>
    </recommendedName>
</protein>
<keyword evidence="5 10" id="KW-1133">Transmembrane helix</keyword>
<dbReference type="Pfam" id="PF07884">
    <property type="entry name" value="VKOR"/>
    <property type="match status" value="1"/>
</dbReference>
<keyword evidence="3 10" id="KW-0812">Transmembrane</keyword>
<dbReference type="InterPro" id="IPR038354">
    <property type="entry name" value="VKOR_sf"/>
</dbReference>
<evidence type="ECO:0000313" key="15">
    <source>
        <dbReference type="Proteomes" id="UP000284189"/>
    </source>
</evidence>
<dbReference type="Gene3D" id="1.20.1440.130">
    <property type="entry name" value="VKOR domain"/>
    <property type="match status" value="1"/>
</dbReference>
<keyword evidence="16" id="KW-1185">Reference proteome</keyword>
<feature type="transmembrane region" description="Helical" evidence="10">
    <location>
        <begin position="153"/>
        <end position="173"/>
    </location>
</feature>
<dbReference type="GO" id="GO:0016020">
    <property type="term" value="C:membrane"/>
    <property type="evidence" value="ECO:0007669"/>
    <property type="project" value="UniProtKB-SubCell"/>
</dbReference>
<keyword evidence="7 10" id="KW-0472">Membrane</keyword>
<dbReference type="SUPFAM" id="SSF52833">
    <property type="entry name" value="Thioredoxin-like"/>
    <property type="match status" value="1"/>
</dbReference>
<feature type="domain" description="Peptidase C39" evidence="11">
    <location>
        <begin position="6"/>
        <end position="120"/>
    </location>
</feature>
<dbReference type="Gene3D" id="3.90.70.10">
    <property type="entry name" value="Cysteine proteinases"/>
    <property type="match status" value="1"/>
</dbReference>
<comment type="subcellular location">
    <subcellularLocation>
        <location evidence="1">Membrane</location>
        <topology evidence="1">Multi-pass membrane protein</topology>
    </subcellularLocation>
</comment>
<keyword evidence="9" id="KW-0676">Redox-active center</keyword>
<evidence type="ECO:0008006" key="17">
    <source>
        <dbReference type="Google" id="ProtNLM"/>
    </source>
</evidence>
<evidence type="ECO:0000256" key="3">
    <source>
        <dbReference type="ARBA" id="ARBA00022692"/>
    </source>
</evidence>
<dbReference type="GO" id="GO:0006508">
    <property type="term" value="P:proteolysis"/>
    <property type="evidence" value="ECO:0007669"/>
    <property type="project" value="InterPro"/>
</dbReference>
<dbReference type="Gene3D" id="3.40.30.10">
    <property type="entry name" value="Glutaredoxin"/>
    <property type="match status" value="1"/>
</dbReference>
<dbReference type="GO" id="GO:0048038">
    <property type="term" value="F:quinone binding"/>
    <property type="evidence" value="ECO:0007669"/>
    <property type="project" value="UniProtKB-KW"/>
</dbReference>
<dbReference type="GO" id="GO:0008233">
    <property type="term" value="F:peptidase activity"/>
    <property type="evidence" value="ECO:0007669"/>
    <property type="project" value="InterPro"/>
</dbReference>
<evidence type="ECO:0000256" key="5">
    <source>
        <dbReference type="ARBA" id="ARBA00022989"/>
    </source>
</evidence>
<dbReference type="GO" id="GO:0016491">
    <property type="term" value="F:oxidoreductase activity"/>
    <property type="evidence" value="ECO:0007669"/>
    <property type="project" value="UniProtKB-KW"/>
</dbReference>
<comment type="caution">
    <text evidence="13">The sequence shown here is derived from an EMBL/GenBank/DDBJ whole genome shotgun (WGS) entry which is preliminary data.</text>
</comment>
<evidence type="ECO:0000256" key="8">
    <source>
        <dbReference type="ARBA" id="ARBA00023157"/>
    </source>
</evidence>
<dbReference type="Proteomes" id="UP000284189">
    <property type="component" value="Unassembled WGS sequence"/>
</dbReference>
<feature type="transmembrane region" description="Helical" evidence="10">
    <location>
        <begin position="204"/>
        <end position="226"/>
    </location>
</feature>
<dbReference type="InterPro" id="IPR012932">
    <property type="entry name" value="VKOR"/>
</dbReference>
<name>A0A418N8B3_9FLAO</name>
<dbReference type="Proteomes" id="UP000321528">
    <property type="component" value="Unassembled WGS sequence"/>
</dbReference>
<evidence type="ECO:0000259" key="11">
    <source>
        <dbReference type="Pfam" id="PF03412"/>
    </source>
</evidence>
<evidence type="ECO:0000313" key="13">
    <source>
        <dbReference type="EMBL" id="RIV71163.1"/>
    </source>
</evidence>
<comment type="similarity">
    <text evidence="2">Belongs to the VKOR family.</text>
</comment>
<reference evidence="14 16" key="2">
    <citation type="submission" date="2019-07" db="EMBL/GenBank/DDBJ databases">
        <title>Draft genome of two Muricauda strains isolated from deep sea.</title>
        <authorList>
            <person name="Sun C."/>
        </authorList>
    </citation>
    <scope>NUCLEOTIDE SEQUENCE [LARGE SCALE GENOMIC DNA]</scope>
    <source>
        <strain evidence="14 16">NH166</strain>
    </source>
</reference>
<evidence type="ECO:0000256" key="2">
    <source>
        <dbReference type="ARBA" id="ARBA00006214"/>
    </source>
</evidence>
<dbReference type="GO" id="GO:0005524">
    <property type="term" value="F:ATP binding"/>
    <property type="evidence" value="ECO:0007669"/>
    <property type="project" value="InterPro"/>
</dbReference>
<feature type="transmembrane region" description="Helical" evidence="10">
    <location>
        <begin position="295"/>
        <end position="313"/>
    </location>
</feature>
<dbReference type="EMBL" id="VNWL01000018">
    <property type="protein sequence ID" value="TXK02536.1"/>
    <property type="molecule type" value="Genomic_DNA"/>
</dbReference>
<evidence type="ECO:0000256" key="6">
    <source>
        <dbReference type="ARBA" id="ARBA00023002"/>
    </source>
</evidence>
<evidence type="ECO:0000313" key="14">
    <source>
        <dbReference type="EMBL" id="TXK02536.1"/>
    </source>
</evidence>
<evidence type="ECO:0000256" key="9">
    <source>
        <dbReference type="ARBA" id="ARBA00023284"/>
    </source>
</evidence>
<dbReference type="Pfam" id="PF03412">
    <property type="entry name" value="Peptidase_C39"/>
    <property type="match status" value="1"/>
</dbReference>
<evidence type="ECO:0000313" key="16">
    <source>
        <dbReference type="Proteomes" id="UP000321528"/>
    </source>
</evidence>